<feature type="chain" id="PRO_5044993453" evidence="10">
    <location>
        <begin position="21"/>
        <end position="489"/>
    </location>
</feature>
<dbReference type="Pfam" id="PF02321">
    <property type="entry name" value="OEP"/>
    <property type="match status" value="2"/>
</dbReference>
<keyword evidence="4 10" id="KW-0812">Transmembrane</keyword>
<dbReference type="RefSeq" id="WP_238895359.1">
    <property type="nucleotide sequence ID" value="NZ_JAKOGG010000003.1"/>
</dbReference>
<dbReference type="InterPro" id="IPR010131">
    <property type="entry name" value="MdtP/NodT-like"/>
</dbReference>
<protein>
    <submittedName>
        <fullName evidence="12">Efflux transporter outer membrane subunit</fullName>
    </submittedName>
</protein>
<keyword evidence="3 10" id="KW-1134">Transmembrane beta strand</keyword>
<evidence type="ECO:0000256" key="1">
    <source>
        <dbReference type="ARBA" id="ARBA00004370"/>
    </source>
</evidence>
<feature type="signal peptide" evidence="10">
    <location>
        <begin position="1"/>
        <end position="20"/>
    </location>
</feature>
<gene>
    <name evidence="12" type="ORF">L9G74_05810</name>
</gene>
<keyword evidence="8 10" id="KW-0449">Lipoprotein</keyword>
<accession>A0ABT2FL31</accession>
<dbReference type="EMBL" id="JAKOGG010000003">
    <property type="protein sequence ID" value="MCS4555949.1"/>
    <property type="molecule type" value="Genomic_DNA"/>
</dbReference>
<evidence type="ECO:0000256" key="3">
    <source>
        <dbReference type="ARBA" id="ARBA00022452"/>
    </source>
</evidence>
<comment type="subcellular location">
    <subcellularLocation>
        <location evidence="10">Cell outer membrane</location>
        <topology evidence="10">Lipid-anchor</topology>
    </subcellularLocation>
    <subcellularLocation>
        <location evidence="1">Membrane</location>
    </subcellularLocation>
</comment>
<evidence type="ECO:0000256" key="10">
    <source>
        <dbReference type="RuleBase" id="RU362097"/>
    </source>
</evidence>
<comment type="similarity">
    <text evidence="2 10">Belongs to the outer membrane factor (OMF) (TC 1.B.17) family.</text>
</comment>
<comment type="caution">
    <text evidence="12">The sequence shown here is derived from an EMBL/GenBank/DDBJ whole genome shotgun (WGS) entry which is preliminary data.</text>
</comment>
<name>A0ABT2FL31_9GAMM</name>
<feature type="coiled-coil region" evidence="11">
    <location>
        <begin position="394"/>
        <end position="455"/>
    </location>
</feature>
<evidence type="ECO:0000313" key="12">
    <source>
        <dbReference type="EMBL" id="MCS4555949.1"/>
    </source>
</evidence>
<evidence type="ECO:0000256" key="7">
    <source>
        <dbReference type="ARBA" id="ARBA00023139"/>
    </source>
</evidence>
<dbReference type="PROSITE" id="PS51257">
    <property type="entry name" value="PROKAR_LIPOPROTEIN"/>
    <property type="match status" value="1"/>
</dbReference>
<keyword evidence="6 10" id="KW-0472">Membrane</keyword>
<dbReference type="SUPFAM" id="SSF56954">
    <property type="entry name" value="Outer membrane efflux proteins (OEP)"/>
    <property type="match status" value="1"/>
</dbReference>
<evidence type="ECO:0000256" key="11">
    <source>
        <dbReference type="SAM" id="Coils"/>
    </source>
</evidence>
<dbReference type="PANTHER" id="PTHR30203:SF20">
    <property type="entry name" value="MULTIDRUG RESISTANCE OUTER MEMBRANE PROTEIN MDTP-RELATED"/>
    <property type="match status" value="1"/>
</dbReference>
<dbReference type="NCBIfam" id="TIGR01845">
    <property type="entry name" value="outer_NodT"/>
    <property type="match status" value="1"/>
</dbReference>
<evidence type="ECO:0000256" key="4">
    <source>
        <dbReference type="ARBA" id="ARBA00022692"/>
    </source>
</evidence>
<dbReference type="Gene3D" id="2.20.200.10">
    <property type="entry name" value="Outer membrane efflux proteins (OEP)"/>
    <property type="match status" value="1"/>
</dbReference>
<keyword evidence="13" id="KW-1185">Reference proteome</keyword>
<keyword evidence="11" id="KW-0175">Coiled coil</keyword>
<evidence type="ECO:0000313" key="13">
    <source>
        <dbReference type="Proteomes" id="UP001201549"/>
    </source>
</evidence>
<dbReference type="InterPro" id="IPR003423">
    <property type="entry name" value="OMP_efflux"/>
</dbReference>
<comment type="function">
    <text evidence="9">Could be involved in resistance to puromycin, acriflavine and tetraphenylarsonium chloride.</text>
</comment>
<evidence type="ECO:0000256" key="8">
    <source>
        <dbReference type="ARBA" id="ARBA00023288"/>
    </source>
</evidence>
<organism evidence="12 13">
    <name type="scientific">Shewanella electrica</name>
    <dbReference type="NCBI Taxonomy" id="515560"/>
    <lineage>
        <taxon>Bacteria</taxon>
        <taxon>Pseudomonadati</taxon>
        <taxon>Pseudomonadota</taxon>
        <taxon>Gammaproteobacteria</taxon>
        <taxon>Alteromonadales</taxon>
        <taxon>Shewanellaceae</taxon>
        <taxon>Shewanella</taxon>
    </lineage>
</organism>
<evidence type="ECO:0000256" key="5">
    <source>
        <dbReference type="ARBA" id="ARBA00022729"/>
    </source>
</evidence>
<keyword evidence="5 10" id="KW-0732">Signal</keyword>
<keyword evidence="7 10" id="KW-0564">Palmitate</keyword>
<proteinExistence type="inferred from homology"/>
<dbReference type="PANTHER" id="PTHR30203">
    <property type="entry name" value="OUTER MEMBRANE CATION EFFLUX PROTEIN"/>
    <property type="match status" value="1"/>
</dbReference>
<evidence type="ECO:0000256" key="6">
    <source>
        <dbReference type="ARBA" id="ARBA00023136"/>
    </source>
</evidence>
<reference evidence="12 13" key="1">
    <citation type="submission" date="2022-02" db="EMBL/GenBank/DDBJ databases">
        <authorList>
            <person name="Zhuang L."/>
        </authorList>
    </citation>
    <scope>NUCLEOTIDE SEQUENCE [LARGE SCALE GENOMIC DNA]</scope>
    <source>
        <strain evidence="12 13">C32</strain>
    </source>
</reference>
<evidence type="ECO:0000256" key="9">
    <source>
        <dbReference type="ARBA" id="ARBA00037313"/>
    </source>
</evidence>
<reference evidence="13" key="2">
    <citation type="submission" date="2023-07" db="EMBL/GenBank/DDBJ databases">
        <title>Shewanella mangrovi sp. nov., an acetaldehyde- degrading bacterium isolated from mangrove sediment.</title>
        <authorList>
            <person name="Liu Y."/>
        </authorList>
    </citation>
    <scope>NUCLEOTIDE SEQUENCE [LARGE SCALE GENOMIC DNA]</scope>
    <source>
        <strain evidence="13">C32</strain>
    </source>
</reference>
<evidence type="ECO:0000256" key="2">
    <source>
        <dbReference type="ARBA" id="ARBA00007613"/>
    </source>
</evidence>
<sequence>MSKLTALAALIPVAMLYGCAAPGDITPTNQLNDKSVLQHSVSLASSDFSAANWPQSDWWTALNDAQLNELIEQALQHSPTLQLANANLSKASAAVMAADAQFDPQLAANAGATRSRLSRSEDYSFQGNQYGTIYNLGLSGSYNVDLWGGERDAWEASVDAQRAAQVDHQAARISLSSAITSSYIQLANAYRLLDIAKQDQARTQGIVTITQRLLDNGLTSDDRLYTAQSNAARSQQTVKQRLLAIKQLNNALATMVGAGPDLANTIKRPTALMNTALALPTELPANLLAHRPDLVAAKWRVEAASKNIASAKTKFYPNLNLTAMAGFRSVLGDAMFEDVSRQWRVAPAISLPIFTRDLTANLIENTAEYDAAVAQYNQILVTALGDVADTVLALQSAEQQLTDAQQSVRLASQSYHITEKRYQSGMGSQLEVLMAENQLLQAESALTTLENQQQEKQVTLVNALGGGFYNAPVNGSSDISSANGTAAIQ</sequence>
<dbReference type="Gene3D" id="1.20.1600.10">
    <property type="entry name" value="Outer membrane efflux proteins (OEP)"/>
    <property type="match status" value="1"/>
</dbReference>
<dbReference type="Proteomes" id="UP001201549">
    <property type="component" value="Unassembled WGS sequence"/>
</dbReference>